<dbReference type="Proteomes" id="UP000028185">
    <property type="component" value="Chromosome"/>
</dbReference>
<gene>
    <name evidence="1" type="ORF">ID09_07320</name>
</gene>
<organism evidence="1 2">
    <name type="scientific">Streptococcus suis 6407</name>
    <dbReference type="NCBI Taxonomy" id="1214179"/>
    <lineage>
        <taxon>Bacteria</taxon>
        <taxon>Bacillati</taxon>
        <taxon>Bacillota</taxon>
        <taxon>Bacilli</taxon>
        <taxon>Lactobacillales</taxon>
        <taxon>Streptococcaceae</taxon>
        <taxon>Streptococcus</taxon>
    </lineage>
</organism>
<dbReference type="HOGENOM" id="CLU_160601_0_0_9"/>
<proteinExistence type="predicted"/>
<evidence type="ECO:0008006" key="3">
    <source>
        <dbReference type="Google" id="ProtNLM"/>
    </source>
</evidence>
<evidence type="ECO:0000313" key="2">
    <source>
        <dbReference type="Proteomes" id="UP000028185"/>
    </source>
</evidence>
<dbReference type="AlphaFoldDB" id="A0A075SJ12"/>
<name>A0A075SJ12_STRSU</name>
<protein>
    <recommendedName>
        <fullName evidence="3">Phage protein</fullName>
    </recommendedName>
</protein>
<reference evidence="1 2" key="1">
    <citation type="journal article" date="2014" name="Genome Announc.">
        <title>Whole-Genome Sequence of Streptococcus suis Serotype 4 Reference Strain 6407.</title>
        <authorList>
            <person name="Wang K."/>
            <person name="Chen J."/>
            <person name="Yao H."/>
            <person name="Lu C."/>
        </authorList>
    </citation>
    <scope>NUCLEOTIDE SEQUENCE [LARGE SCALE GENOMIC DNA]</scope>
    <source>
        <strain evidence="1">6407</strain>
    </source>
</reference>
<evidence type="ECO:0000313" key="1">
    <source>
        <dbReference type="EMBL" id="AIG43843.1"/>
    </source>
</evidence>
<dbReference type="RefSeq" id="WP_024390562.1">
    <property type="nucleotide sequence ID" value="NZ_ALLE01000003.1"/>
</dbReference>
<dbReference type="EMBL" id="CP008921">
    <property type="protein sequence ID" value="AIG43843.1"/>
    <property type="molecule type" value="Genomic_DNA"/>
</dbReference>
<dbReference type="PATRIC" id="fig|1214179.4.peg.1440"/>
<accession>A0A075SJ12</accession>
<sequence>MINIKPIIYKKLKEVAGNVTDTYPQDWENFPVIIYLEEENKPYEITDDTEQMSYLRYKVDIFHNDSTSELAVAIDEIFASLGLKRTSSVDTPDPTHLRHKVMRFEGILDLNSRIVYQYRMEG</sequence>